<feature type="compositionally biased region" description="Basic and acidic residues" evidence="1">
    <location>
        <begin position="190"/>
        <end position="204"/>
    </location>
</feature>
<gene>
    <name evidence="2" type="ORF">LTR24_005040</name>
</gene>
<evidence type="ECO:0000256" key="1">
    <source>
        <dbReference type="SAM" id="MobiDB-lite"/>
    </source>
</evidence>
<feature type="region of interest" description="Disordered" evidence="1">
    <location>
        <begin position="294"/>
        <end position="314"/>
    </location>
</feature>
<evidence type="ECO:0000313" key="3">
    <source>
        <dbReference type="Proteomes" id="UP001345013"/>
    </source>
</evidence>
<sequence length="523" mass="57909">MSRFKKATPSVQHHQAQYQPKRTLTGPQSSPPAFKISFLSSQDAALDFPHQTPPAFESRIHTSDPVCIGQLPDSNSLFSGPGLSPPPPNRFRLVVHSRTQSVPVVNKYRKTSGHQHAREFSPGTESAGTRRPSYANDADTPGLFLKGREEDVHKLVQSNNSEDGQTQHRHSDNHHRSVRRSSANRLRHLCHPEQGEPVREEGKRAGRGGSRITPSPSHTTSMRDTHPAFLKAHRRQRTGVKLGSVKDRITSFETLSERPSTAPALRREGAITPPLFYPARAGRGQLNKFMPGDELQQHHTQRPSTPTCSEDDLDLPIENNELLTMNTSRRRGHARSQTMAAVPRRDITTAASILHEPACHDYHGHSRSQSTPSPTRLVPVNSHHTMFPSAFRMVTIEQERPGSAGSMTSTSTMSDTGPSTPRRTSTSTGNSWFAWSPFSAWKKSPSQSPVLSPVTGSSFSSTGSTLSPLKPDSDDWGFFTPKQGLGDHWADNATSDHHTPSPARTLSKQIRWDDEDSVKFSWF</sequence>
<keyword evidence="3" id="KW-1185">Reference proteome</keyword>
<protein>
    <submittedName>
        <fullName evidence="2">Uncharacterized protein</fullName>
    </submittedName>
</protein>
<name>A0ABR0KAE2_9EURO</name>
<accession>A0ABR0KAE2</accession>
<feature type="region of interest" description="Disordered" evidence="1">
    <location>
        <begin position="487"/>
        <end position="506"/>
    </location>
</feature>
<proteinExistence type="predicted"/>
<dbReference type="Proteomes" id="UP001345013">
    <property type="component" value="Unassembled WGS sequence"/>
</dbReference>
<feature type="compositionally biased region" description="Low complexity" evidence="1">
    <location>
        <begin position="450"/>
        <end position="469"/>
    </location>
</feature>
<organism evidence="2 3">
    <name type="scientific">Lithohypha guttulata</name>
    <dbReference type="NCBI Taxonomy" id="1690604"/>
    <lineage>
        <taxon>Eukaryota</taxon>
        <taxon>Fungi</taxon>
        <taxon>Dikarya</taxon>
        <taxon>Ascomycota</taxon>
        <taxon>Pezizomycotina</taxon>
        <taxon>Eurotiomycetes</taxon>
        <taxon>Chaetothyriomycetidae</taxon>
        <taxon>Chaetothyriales</taxon>
        <taxon>Trichomeriaceae</taxon>
        <taxon>Lithohypha</taxon>
    </lineage>
</organism>
<evidence type="ECO:0000313" key="2">
    <source>
        <dbReference type="EMBL" id="KAK5092578.1"/>
    </source>
</evidence>
<feature type="region of interest" description="Disordered" evidence="1">
    <location>
        <begin position="158"/>
        <end position="231"/>
    </location>
</feature>
<dbReference type="EMBL" id="JAVRRG010000055">
    <property type="protein sequence ID" value="KAK5092578.1"/>
    <property type="molecule type" value="Genomic_DNA"/>
</dbReference>
<comment type="caution">
    <text evidence="2">The sequence shown here is derived from an EMBL/GenBank/DDBJ whole genome shotgun (WGS) entry which is preliminary data.</text>
</comment>
<feature type="compositionally biased region" description="Basic and acidic residues" evidence="1">
    <location>
        <begin position="488"/>
        <end position="499"/>
    </location>
</feature>
<reference evidence="2 3" key="1">
    <citation type="submission" date="2023-08" db="EMBL/GenBank/DDBJ databases">
        <title>Black Yeasts Isolated from many extreme environments.</title>
        <authorList>
            <person name="Coleine C."/>
            <person name="Stajich J.E."/>
            <person name="Selbmann L."/>
        </authorList>
    </citation>
    <scope>NUCLEOTIDE SEQUENCE [LARGE SCALE GENOMIC DNA]</scope>
    <source>
        <strain evidence="2 3">CCFEE 5885</strain>
    </source>
</reference>
<feature type="compositionally biased region" description="Low complexity" evidence="1">
    <location>
        <begin position="401"/>
        <end position="428"/>
    </location>
</feature>
<feature type="compositionally biased region" description="Polar residues" evidence="1">
    <location>
        <begin position="9"/>
        <end position="28"/>
    </location>
</feature>
<feature type="region of interest" description="Disordered" evidence="1">
    <location>
        <begin position="109"/>
        <end position="143"/>
    </location>
</feature>
<feature type="region of interest" description="Disordered" evidence="1">
    <location>
        <begin position="1"/>
        <end position="32"/>
    </location>
</feature>
<feature type="region of interest" description="Disordered" evidence="1">
    <location>
        <begin position="446"/>
        <end position="481"/>
    </location>
</feature>
<feature type="region of interest" description="Disordered" evidence="1">
    <location>
        <begin position="399"/>
        <end position="428"/>
    </location>
</feature>